<proteinExistence type="predicted"/>
<organism evidence="1 2">
    <name type="scientific">Dipteronia sinensis</name>
    <dbReference type="NCBI Taxonomy" id="43782"/>
    <lineage>
        <taxon>Eukaryota</taxon>
        <taxon>Viridiplantae</taxon>
        <taxon>Streptophyta</taxon>
        <taxon>Embryophyta</taxon>
        <taxon>Tracheophyta</taxon>
        <taxon>Spermatophyta</taxon>
        <taxon>Magnoliopsida</taxon>
        <taxon>eudicotyledons</taxon>
        <taxon>Gunneridae</taxon>
        <taxon>Pentapetalae</taxon>
        <taxon>rosids</taxon>
        <taxon>malvids</taxon>
        <taxon>Sapindales</taxon>
        <taxon>Sapindaceae</taxon>
        <taxon>Hippocastanoideae</taxon>
        <taxon>Acereae</taxon>
        <taxon>Dipteronia</taxon>
    </lineage>
</organism>
<dbReference type="EMBL" id="JANJYJ010000009">
    <property type="protein sequence ID" value="KAK3189585.1"/>
    <property type="molecule type" value="Genomic_DNA"/>
</dbReference>
<keyword evidence="2" id="KW-1185">Reference proteome</keyword>
<accession>A0AAD9ZRX2</accession>
<sequence length="189" mass="22164">MTELKETYRKVYDELLGARVGKFSHVHSPRKRYFLIATNIAESMNSCLLEVRKLPITSMAEFIRDLLPRWFYNRQTYAREMSIYLTMFADEHIKDRTEIAHRCEIHPIHFNTFKALASDFYTTGFLKHAYEMGVNPVPNLEYWDIPDGIRTCTVLPWQKKNLSGRPKKLRIPSAGEKRKLQSCSKCGNK</sequence>
<protein>
    <submittedName>
        <fullName evidence="1">Uncharacterized protein</fullName>
    </submittedName>
</protein>
<dbReference type="AlphaFoldDB" id="A0AAD9ZRX2"/>
<evidence type="ECO:0000313" key="1">
    <source>
        <dbReference type="EMBL" id="KAK3189585.1"/>
    </source>
</evidence>
<evidence type="ECO:0000313" key="2">
    <source>
        <dbReference type="Proteomes" id="UP001281410"/>
    </source>
</evidence>
<reference evidence="1" key="1">
    <citation type="journal article" date="2023" name="Plant J.">
        <title>Genome sequences and population genomics provide insights into the demographic history, inbreeding, and mutation load of two 'living fossil' tree species of Dipteronia.</title>
        <authorList>
            <person name="Feng Y."/>
            <person name="Comes H.P."/>
            <person name="Chen J."/>
            <person name="Zhu S."/>
            <person name="Lu R."/>
            <person name="Zhang X."/>
            <person name="Li P."/>
            <person name="Qiu J."/>
            <person name="Olsen K.M."/>
            <person name="Qiu Y."/>
        </authorList>
    </citation>
    <scope>NUCLEOTIDE SEQUENCE</scope>
    <source>
        <strain evidence="1">NBL</strain>
    </source>
</reference>
<comment type="caution">
    <text evidence="1">The sequence shown here is derived from an EMBL/GenBank/DDBJ whole genome shotgun (WGS) entry which is preliminary data.</text>
</comment>
<name>A0AAD9ZRX2_9ROSI</name>
<dbReference type="Proteomes" id="UP001281410">
    <property type="component" value="Unassembled WGS sequence"/>
</dbReference>
<gene>
    <name evidence="1" type="ORF">Dsin_029146</name>
</gene>